<dbReference type="InterPro" id="IPR001347">
    <property type="entry name" value="SIS_dom"/>
</dbReference>
<dbReference type="InterPro" id="IPR009057">
    <property type="entry name" value="Homeodomain-like_sf"/>
</dbReference>
<dbReference type="Gene3D" id="1.10.10.10">
    <property type="entry name" value="Winged helix-like DNA-binding domain superfamily/Winged helix DNA-binding domain"/>
    <property type="match status" value="1"/>
</dbReference>
<dbReference type="Proteomes" id="UP001203665">
    <property type="component" value="Unassembled WGS sequence"/>
</dbReference>
<dbReference type="Gene3D" id="3.40.50.10490">
    <property type="entry name" value="Glucose-6-phosphate isomerase like protein, domain 1"/>
    <property type="match status" value="1"/>
</dbReference>
<evidence type="ECO:0000259" key="4">
    <source>
        <dbReference type="PROSITE" id="PS51071"/>
    </source>
</evidence>
<dbReference type="InterPro" id="IPR000281">
    <property type="entry name" value="HTH_RpiR"/>
</dbReference>
<dbReference type="InterPro" id="IPR046348">
    <property type="entry name" value="SIS_dom_sf"/>
</dbReference>
<dbReference type="PANTHER" id="PTHR30514">
    <property type="entry name" value="GLUCOKINASE"/>
    <property type="match status" value="1"/>
</dbReference>
<dbReference type="SUPFAM" id="SSF46689">
    <property type="entry name" value="Homeodomain-like"/>
    <property type="match status" value="1"/>
</dbReference>
<dbReference type="RefSeq" id="WP_251611313.1">
    <property type="nucleotide sequence ID" value="NZ_JAMQJY010000004.1"/>
</dbReference>
<dbReference type="InterPro" id="IPR035472">
    <property type="entry name" value="RpiR-like_SIS"/>
</dbReference>
<dbReference type="SUPFAM" id="SSF53697">
    <property type="entry name" value="SIS domain"/>
    <property type="match status" value="1"/>
</dbReference>
<accession>A0ABT0XNM8</accession>
<keyword evidence="7" id="KW-1185">Reference proteome</keyword>
<dbReference type="Pfam" id="PF01418">
    <property type="entry name" value="HTH_6"/>
    <property type="match status" value="1"/>
</dbReference>
<evidence type="ECO:0000256" key="1">
    <source>
        <dbReference type="ARBA" id="ARBA00023015"/>
    </source>
</evidence>
<dbReference type="InterPro" id="IPR047640">
    <property type="entry name" value="RpiR-like"/>
</dbReference>
<dbReference type="PROSITE" id="PS51071">
    <property type="entry name" value="HTH_RPIR"/>
    <property type="match status" value="1"/>
</dbReference>
<sequence length="283" mass="33137">MRILDQLLETERFIPNEKSIATFILTQKENMLYMTIQELAKHTYTSHSAIIRMIQKLGLSGFKEFTIKLAQEIQSDQKEQVIIDPNYPFSRDEQPIEIAKEISDLMQYTIKRTYEYLDNRLLEQTAEQINQAERIFIYALGDSQIRAKSFQNKMLKINKYVVIATELSEWSYHSLNLRQQDCAIFLSYHAKSIDFIKTAKFLSDKDVPIISITASSNSDLTKQSTYTILVPNEEDKFSKIGTFSSQISFEYVLNTIYSCIYKLDYENHKQLSIDTFKRVEEDM</sequence>
<evidence type="ECO:0000313" key="6">
    <source>
        <dbReference type="EMBL" id="MCM2677509.1"/>
    </source>
</evidence>
<dbReference type="PANTHER" id="PTHR30514:SF10">
    <property type="entry name" value="MURR_RPIR FAMILY TRANSCRIPTIONAL REGULATOR"/>
    <property type="match status" value="1"/>
</dbReference>
<dbReference type="PROSITE" id="PS51464">
    <property type="entry name" value="SIS"/>
    <property type="match status" value="1"/>
</dbReference>
<organism evidence="6 7">
    <name type="scientific">Alkalicoccobacillus plakortidis</name>
    <dbReference type="NCBI Taxonomy" id="444060"/>
    <lineage>
        <taxon>Bacteria</taxon>
        <taxon>Bacillati</taxon>
        <taxon>Bacillota</taxon>
        <taxon>Bacilli</taxon>
        <taxon>Bacillales</taxon>
        <taxon>Bacillaceae</taxon>
        <taxon>Alkalicoccobacillus</taxon>
    </lineage>
</organism>
<gene>
    <name evidence="6" type="ORF">NDM98_20040</name>
</gene>
<evidence type="ECO:0000256" key="3">
    <source>
        <dbReference type="ARBA" id="ARBA00023163"/>
    </source>
</evidence>
<evidence type="ECO:0000313" key="7">
    <source>
        <dbReference type="Proteomes" id="UP001203665"/>
    </source>
</evidence>
<keyword evidence="3" id="KW-0804">Transcription</keyword>
<dbReference type="Pfam" id="PF01380">
    <property type="entry name" value="SIS"/>
    <property type="match status" value="1"/>
</dbReference>
<name>A0ABT0XNM8_9BACI</name>
<dbReference type="EMBL" id="JAMQJY010000004">
    <property type="protein sequence ID" value="MCM2677509.1"/>
    <property type="molecule type" value="Genomic_DNA"/>
</dbReference>
<dbReference type="CDD" id="cd05013">
    <property type="entry name" value="SIS_RpiR"/>
    <property type="match status" value="1"/>
</dbReference>
<dbReference type="InterPro" id="IPR036388">
    <property type="entry name" value="WH-like_DNA-bd_sf"/>
</dbReference>
<protein>
    <submittedName>
        <fullName evidence="6">MurR/RpiR family transcriptional regulator</fullName>
    </submittedName>
</protein>
<feature type="domain" description="HTH rpiR-type" evidence="4">
    <location>
        <begin position="1"/>
        <end position="76"/>
    </location>
</feature>
<evidence type="ECO:0000256" key="2">
    <source>
        <dbReference type="ARBA" id="ARBA00023125"/>
    </source>
</evidence>
<comment type="caution">
    <text evidence="6">The sequence shown here is derived from an EMBL/GenBank/DDBJ whole genome shotgun (WGS) entry which is preliminary data.</text>
</comment>
<keyword evidence="2" id="KW-0238">DNA-binding</keyword>
<proteinExistence type="predicted"/>
<reference evidence="6" key="1">
    <citation type="submission" date="2022-06" db="EMBL/GenBank/DDBJ databases">
        <title>Alkalicoccobacillus porphyridii sp. nov., isolated from a marine red alga, Porphyridium purpureum and reclassification of Shouchella plakortidis and Shouchella gibsonii as Alkalicoccobacillus plakortidis comb. nov. and Alkalicoccobacillus gibsonii comb. nov.</title>
        <authorList>
            <person name="Kim K.H."/>
            <person name="Lee J.K."/>
            <person name="Han D.M."/>
            <person name="Baek J.H."/>
            <person name="Jeon C.O."/>
        </authorList>
    </citation>
    <scope>NUCLEOTIDE SEQUENCE</scope>
    <source>
        <strain evidence="6">DSM 19153</strain>
    </source>
</reference>
<feature type="domain" description="SIS" evidence="5">
    <location>
        <begin position="125"/>
        <end position="266"/>
    </location>
</feature>
<evidence type="ECO:0000259" key="5">
    <source>
        <dbReference type="PROSITE" id="PS51464"/>
    </source>
</evidence>
<keyword evidence="1" id="KW-0805">Transcription regulation</keyword>